<sequence length="236" mass="27135">MNTIKNIFKFQSITFLKSLITTNIAAVAIVTFMLIFGFAANSDPTLISSDPDYNVSTPFAILAVYLTAIAFASSAVLVTKCFNAFFVDLKFSLRLGTTRKNFIISNIIFFTISIIIFALLAIIYTQIMRFAFQQTIDSIEVLGNKFPFYEIMPKIFSFLFFMVGVFNILAVLVFLFRWKTIGFFVAHNIFYNYVDAYTKFIDFIFWELQLSRGIVFYIVSFILVSLVIYKYNDDSN</sequence>
<dbReference type="RefSeq" id="WP_004819860.1">
    <property type="nucleotide sequence ID" value="NZ_UGTH01000001.1"/>
</dbReference>
<accession>A0A379DD10</accession>
<dbReference type="EMBL" id="UGTH01000001">
    <property type="protein sequence ID" value="SUB75462.1"/>
    <property type="molecule type" value="Genomic_DNA"/>
</dbReference>
<feature type="transmembrane region" description="Helical" evidence="1">
    <location>
        <begin position="59"/>
        <end position="82"/>
    </location>
</feature>
<keyword evidence="1" id="KW-0812">Transmembrane</keyword>
<feature type="transmembrane region" description="Helical" evidence="1">
    <location>
        <begin position="155"/>
        <end position="176"/>
    </location>
</feature>
<evidence type="ECO:0000313" key="2">
    <source>
        <dbReference type="EMBL" id="SUB75462.1"/>
    </source>
</evidence>
<feature type="transmembrane region" description="Helical" evidence="1">
    <location>
        <begin position="103"/>
        <end position="124"/>
    </location>
</feature>
<organism evidence="2 3">
    <name type="scientific">Peptoniphilus indolicus</name>
    <dbReference type="NCBI Taxonomy" id="33030"/>
    <lineage>
        <taxon>Bacteria</taxon>
        <taxon>Bacillati</taxon>
        <taxon>Bacillota</taxon>
        <taxon>Tissierellia</taxon>
        <taxon>Tissierellales</taxon>
        <taxon>Peptoniphilaceae</taxon>
        <taxon>Peptoniphilus</taxon>
    </lineage>
</organism>
<reference evidence="2 3" key="1">
    <citation type="submission" date="2018-06" db="EMBL/GenBank/DDBJ databases">
        <authorList>
            <consortium name="Pathogen Informatics"/>
            <person name="Doyle S."/>
        </authorList>
    </citation>
    <scope>NUCLEOTIDE SEQUENCE [LARGE SCALE GENOMIC DNA]</scope>
    <source>
        <strain evidence="2 3">NCTC11088</strain>
    </source>
</reference>
<keyword evidence="1" id="KW-1133">Transmembrane helix</keyword>
<name>A0A379DD10_9FIRM</name>
<dbReference type="Proteomes" id="UP000254777">
    <property type="component" value="Unassembled WGS sequence"/>
</dbReference>
<feature type="transmembrane region" description="Helical" evidence="1">
    <location>
        <begin position="20"/>
        <end position="39"/>
    </location>
</feature>
<proteinExistence type="predicted"/>
<gene>
    <name evidence="2" type="ORF">NCTC11088_01258</name>
</gene>
<evidence type="ECO:0000256" key="1">
    <source>
        <dbReference type="SAM" id="Phobius"/>
    </source>
</evidence>
<evidence type="ECO:0000313" key="3">
    <source>
        <dbReference type="Proteomes" id="UP000254777"/>
    </source>
</evidence>
<keyword evidence="1" id="KW-0472">Membrane</keyword>
<dbReference type="AlphaFoldDB" id="A0A379DD10"/>
<feature type="transmembrane region" description="Helical" evidence="1">
    <location>
        <begin position="214"/>
        <end position="231"/>
    </location>
</feature>
<protein>
    <submittedName>
        <fullName evidence="2">Uncharacterized protein</fullName>
    </submittedName>
</protein>